<dbReference type="InterPro" id="IPR041726">
    <property type="entry name" value="ACAD10_11_N"/>
</dbReference>
<dbReference type="GO" id="GO:0016740">
    <property type="term" value="F:transferase activity"/>
    <property type="evidence" value="ECO:0007669"/>
    <property type="project" value="UniProtKB-KW"/>
</dbReference>
<comment type="caution">
    <text evidence="2">The sequence shown here is derived from an EMBL/GenBank/DDBJ whole genome shotgun (WGS) entry which is preliminary data.</text>
</comment>
<evidence type="ECO:0000259" key="1">
    <source>
        <dbReference type="Pfam" id="PF01636"/>
    </source>
</evidence>
<dbReference type="Gene3D" id="3.90.1200.10">
    <property type="match status" value="1"/>
</dbReference>
<sequence>MSDACGANQQVMSDACGANQQAMSETELDTERLTTWMDEAALPGKGEPLQARFLSGGTQNVIYELTRGDARCVLRMPPTGAPPDRDTGILREWRIIEALDGTEVPHTKAVGVCEDPSVLGRPFYLMGFVDGWSPMDTHGRWPEPFDSDASARPGLSYQLAEGIALLSKVDWRARGLQDLGRPDGFHERQVARWIGFLERIKKRELPGLEVATAWLKEHKPLDFIPGLMHGDYQFANVMYRHGAPAQLAAIVDWEMGTVGDPKLDLGWMVQSWPGDDGQSDMTYVDMRGMPSRDEVVAHYAAVSGRQVDDLDYYLVLAKWKLAIVLEQGFQRAGDDEKLLAFGPVVTDLMTSAAELAETSDYRG</sequence>
<evidence type="ECO:0000313" key="3">
    <source>
        <dbReference type="Proteomes" id="UP000036513"/>
    </source>
</evidence>
<dbReference type="PANTHER" id="PTHR21310">
    <property type="entry name" value="AMINOGLYCOSIDE PHOSPHOTRANSFERASE-RELATED-RELATED"/>
    <property type="match status" value="1"/>
</dbReference>
<dbReference type="EC" id="2.7.1.-" evidence="2"/>
<name>A0A0J6VCH9_9MYCO</name>
<dbReference type="InterPro" id="IPR002575">
    <property type="entry name" value="Aminoglycoside_PTrfase"/>
</dbReference>
<reference evidence="2 3" key="1">
    <citation type="journal article" date="2015" name="Genome Biol. Evol.">
        <title>Characterization of Three Mycobacterium spp. with Potential Use in Bioremediation by Genome Sequencing and Comparative Genomics.</title>
        <authorList>
            <person name="Das S."/>
            <person name="Pettersson B.M."/>
            <person name="Behra P.R."/>
            <person name="Ramesh M."/>
            <person name="Dasgupta S."/>
            <person name="Bhattacharya A."/>
            <person name="Kirsebom L.A."/>
        </authorList>
    </citation>
    <scope>NUCLEOTIDE SEQUENCE [LARGE SCALE GENOMIC DNA]</scope>
    <source>
        <strain evidence="2 3">DSM 43826</strain>
    </source>
</reference>
<dbReference type="InterPro" id="IPR011009">
    <property type="entry name" value="Kinase-like_dom_sf"/>
</dbReference>
<evidence type="ECO:0000313" key="2">
    <source>
        <dbReference type="EMBL" id="KMO68670.1"/>
    </source>
</evidence>
<dbReference type="PANTHER" id="PTHR21310:SF40">
    <property type="entry name" value="AMINOGLYCOSIDE PHOSPHOTRANSFERASE DOMAIN-CONTAINING PROTEIN-RELATED"/>
    <property type="match status" value="1"/>
</dbReference>
<dbReference type="CDD" id="cd05154">
    <property type="entry name" value="ACAD10_11_N-like"/>
    <property type="match status" value="1"/>
</dbReference>
<dbReference type="Gene3D" id="3.30.200.20">
    <property type="entry name" value="Phosphorylase Kinase, domain 1"/>
    <property type="match status" value="1"/>
</dbReference>
<protein>
    <submittedName>
        <fullName evidence="2">Putative aminoglycoside phosphotransferase</fullName>
        <ecNumber evidence="2">2.7.1.-</ecNumber>
    </submittedName>
</protein>
<dbReference type="PATRIC" id="fig|37916.4.peg.6225"/>
<dbReference type="AlphaFoldDB" id="A0A0J6VCH9"/>
<feature type="domain" description="Aminoglycoside phosphotransferase" evidence="1">
    <location>
        <begin position="51"/>
        <end position="277"/>
    </location>
</feature>
<proteinExistence type="predicted"/>
<dbReference type="Pfam" id="PF01636">
    <property type="entry name" value="APH"/>
    <property type="match status" value="1"/>
</dbReference>
<dbReference type="SMR" id="A0A0J6VCH9"/>
<dbReference type="EMBL" id="JYNL01000068">
    <property type="protein sequence ID" value="KMO68670.1"/>
    <property type="molecule type" value="Genomic_DNA"/>
</dbReference>
<keyword evidence="2" id="KW-0808">Transferase</keyword>
<accession>A0A0J6VCH9</accession>
<dbReference type="InterPro" id="IPR051678">
    <property type="entry name" value="AGP_Transferase"/>
</dbReference>
<organism evidence="2 3">
    <name type="scientific">Mycolicibacterium chlorophenolicum</name>
    <dbReference type="NCBI Taxonomy" id="37916"/>
    <lineage>
        <taxon>Bacteria</taxon>
        <taxon>Bacillati</taxon>
        <taxon>Actinomycetota</taxon>
        <taxon>Actinomycetes</taxon>
        <taxon>Mycobacteriales</taxon>
        <taxon>Mycobacteriaceae</taxon>
        <taxon>Mycolicibacterium</taxon>
    </lineage>
</organism>
<dbReference type="STRING" id="37916.MCHLDSM_06203"/>
<gene>
    <name evidence="2" type="ORF">MCHLDSM_06203</name>
</gene>
<keyword evidence="3" id="KW-1185">Reference proteome</keyword>
<dbReference type="SUPFAM" id="SSF56112">
    <property type="entry name" value="Protein kinase-like (PK-like)"/>
    <property type="match status" value="1"/>
</dbReference>
<dbReference type="Proteomes" id="UP000036513">
    <property type="component" value="Unassembled WGS sequence"/>
</dbReference>